<evidence type="ECO:0000256" key="3">
    <source>
        <dbReference type="ARBA" id="ARBA00022490"/>
    </source>
</evidence>
<evidence type="ECO:0000313" key="7">
    <source>
        <dbReference type="EMBL" id="CAG6500412.1"/>
    </source>
</evidence>
<evidence type="ECO:0000259" key="6">
    <source>
        <dbReference type="Pfam" id="PF25789"/>
    </source>
</evidence>
<dbReference type="InterPro" id="IPR057983">
    <property type="entry name" value="NAA35-like_N"/>
</dbReference>
<protein>
    <recommendedName>
        <fullName evidence="4">Protein MAK10 homolog</fullName>
    </recommendedName>
</protein>
<comment type="similarity">
    <text evidence="2">Belongs to the MAK10 family.</text>
</comment>
<name>A0A8D8G8I1_CULPI</name>
<evidence type="ECO:0000256" key="4">
    <source>
        <dbReference type="ARBA" id="ARBA00030494"/>
    </source>
</evidence>
<dbReference type="InterPro" id="IPR007244">
    <property type="entry name" value="Naa35_N"/>
</dbReference>
<dbReference type="InterPro" id="IPR057982">
    <property type="entry name" value="TPR_NAA35"/>
</dbReference>
<evidence type="ECO:0000256" key="2">
    <source>
        <dbReference type="ARBA" id="ARBA00006289"/>
    </source>
</evidence>
<comment type="subcellular location">
    <subcellularLocation>
        <location evidence="1">Cytoplasm</location>
    </subcellularLocation>
</comment>
<evidence type="ECO:0000256" key="1">
    <source>
        <dbReference type="ARBA" id="ARBA00004496"/>
    </source>
</evidence>
<dbReference type="GO" id="GO:0031417">
    <property type="term" value="C:NatC complex"/>
    <property type="evidence" value="ECO:0007669"/>
    <property type="project" value="InterPro"/>
</dbReference>
<feature type="domain" description="NAA35-like N-terminal" evidence="5">
    <location>
        <begin position="91"/>
        <end position="234"/>
    </location>
</feature>
<dbReference type="AlphaFoldDB" id="A0A8D8G8I1"/>
<dbReference type="PANTHER" id="PTHR21373">
    <property type="entry name" value="GLUCOSE REPRESSIBLE PROTEIN MAK10"/>
    <property type="match status" value="1"/>
</dbReference>
<reference evidence="7" key="1">
    <citation type="submission" date="2021-05" db="EMBL/GenBank/DDBJ databases">
        <authorList>
            <person name="Alioto T."/>
            <person name="Alioto T."/>
            <person name="Gomez Garrido J."/>
        </authorList>
    </citation>
    <scope>NUCLEOTIDE SEQUENCE</scope>
</reference>
<dbReference type="GO" id="GO:0016740">
    <property type="term" value="F:transferase activity"/>
    <property type="evidence" value="ECO:0007669"/>
    <property type="project" value="UniProtKB-KW"/>
</dbReference>
<feature type="domain" description="NAA35-like TPR repeats" evidence="6">
    <location>
        <begin position="390"/>
        <end position="773"/>
    </location>
</feature>
<proteinExistence type="inferred from homology"/>
<accession>A0A8D8G8I1</accession>
<evidence type="ECO:0000259" key="5">
    <source>
        <dbReference type="Pfam" id="PF04112"/>
    </source>
</evidence>
<sequence length="777" mass="88804">MLQALCSNFPCKMDQTQLEPEDLSLKPSTLPDDLDPSLAAVPAIEEVATRYADLENLQGVPSWSDVRPSPVREWRDVTGEFFDCVKELQLGELIHDNMFGLFDAMSAIEMMDPKMDAGMCCNKEATPLTFQTAVETSKMKLANLECRETIGIIDAVYSCTVSWLEGHSMAQTVLTCLYLHHPNQIEDKPMRAFACAIHKLVNLIRNFILRARVYEEEDFQPSTYGYDLCCDLTETKACNMLKSAEEDLVRKLKDTEGEREKEEVGALLSRLKFTRLLLQCLVSLYPTKQSSSWNSTTVTANPVTNVSPNKTEMIDIVKTLNGAHELTQVMEKTIEYGTQPEPDSDTPNPMGFSMMVNQRLLPPTFPRYTKIKERATCIQYLAELIQRLKHVCKIVHCTNYHSALNFFMDFSKKFSPCLLSRSILQTLYLPTHDMVFGTKKLTEVLKESAKSFIAPPVLLAENPLSSNPAACNCVDSFFAYNEHTFSVLFEICGYNRARQRDKLGIMLSNFANLQDEAERVDAYLHQLSMKNENPRQHLACFGTWVLYHCLRAMSFFLLSGLELELYSVHEYLYIFWYLYQFLFGWIVSALTRADTFLVEQDYVADPKAAKGSQKKPKVKKRKGKTDAKEIIFNQAMQNMCGGYYKALGGFIAEERIPEPLPTFDNEKVRFEHRFAPFAALSTPPPMAYSDFKMMKTYLLKSPAGELYASAAKHFHEARVLLESYPNPDEEWHEIVKVAKMNFVMMNLLASGLNWQSRTPPEFDFSCHRFFPIIKQRK</sequence>
<keyword evidence="7" id="KW-0808">Transferase</keyword>
<keyword evidence="3" id="KW-0963">Cytoplasm</keyword>
<organism evidence="7">
    <name type="scientific">Culex pipiens</name>
    <name type="common">House mosquito</name>
    <dbReference type="NCBI Taxonomy" id="7175"/>
    <lineage>
        <taxon>Eukaryota</taxon>
        <taxon>Metazoa</taxon>
        <taxon>Ecdysozoa</taxon>
        <taxon>Arthropoda</taxon>
        <taxon>Hexapoda</taxon>
        <taxon>Insecta</taxon>
        <taxon>Pterygota</taxon>
        <taxon>Neoptera</taxon>
        <taxon>Endopterygota</taxon>
        <taxon>Diptera</taxon>
        <taxon>Nematocera</taxon>
        <taxon>Culicoidea</taxon>
        <taxon>Culicidae</taxon>
        <taxon>Culicinae</taxon>
        <taxon>Culicini</taxon>
        <taxon>Culex</taxon>
        <taxon>Culex</taxon>
    </lineage>
</organism>
<dbReference type="PANTHER" id="PTHR21373:SF0">
    <property type="entry name" value="N-ALPHA-ACETYLTRANSFERASE 35, NATC AUXILIARY SUBUNIT"/>
    <property type="match status" value="1"/>
</dbReference>
<dbReference type="Pfam" id="PF04112">
    <property type="entry name" value="Mak10"/>
    <property type="match status" value="1"/>
</dbReference>
<dbReference type="EMBL" id="HBUE01140210">
    <property type="protein sequence ID" value="CAG6500412.1"/>
    <property type="molecule type" value="Transcribed_RNA"/>
</dbReference>
<dbReference type="Pfam" id="PF25789">
    <property type="entry name" value="TPR_NAA35"/>
    <property type="match status" value="1"/>
</dbReference>